<dbReference type="EMBL" id="BARS01001878">
    <property type="protein sequence ID" value="GAF77622.1"/>
    <property type="molecule type" value="Genomic_DNA"/>
</dbReference>
<feature type="non-terminal residue" evidence="1">
    <location>
        <position position="1"/>
    </location>
</feature>
<accession>X0SP37</accession>
<proteinExistence type="predicted"/>
<gene>
    <name evidence="1" type="ORF">S01H1_03446</name>
</gene>
<organism evidence="1">
    <name type="scientific">marine sediment metagenome</name>
    <dbReference type="NCBI Taxonomy" id="412755"/>
    <lineage>
        <taxon>unclassified sequences</taxon>
        <taxon>metagenomes</taxon>
        <taxon>ecological metagenomes</taxon>
    </lineage>
</organism>
<comment type="caution">
    <text evidence="1">The sequence shown here is derived from an EMBL/GenBank/DDBJ whole genome shotgun (WGS) entry which is preliminary data.</text>
</comment>
<reference evidence="1" key="1">
    <citation type="journal article" date="2014" name="Front. Microbiol.">
        <title>High frequency of phylogenetically diverse reductive dehalogenase-homologous genes in deep subseafloor sedimentary metagenomes.</title>
        <authorList>
            <person name="Kawai M."/>
            <person name="Futagami T."/>
            <person name="Toyoda A."/>
            <person name="Takaki Y."/>
            <person name="Nishi S."/>
            <person name="Hori S."/>
            <person name="Arai W."/>
            <person name="Tsubouchi T."/>
            <person name="Morono Y."/>
            <person name="Uchiyama I."/>
            <person name="Ito T."/>
            <person name="Fujiyama A."/>
            <person name="Inagaki F."/>
            <person name="Takami H."/>
        </authorList>
    </citation>
    <scope>NUCLEOTIDE SEQUENCE</scope>
    <source>
        <strain evidence="1">Expedition CK06-06</strain>
    </source>
</reference>
<name>X0SP37_9ZZZZ</name>
<dbReference type="AlphaFoldDB" id="X0SP37"/>
<protein>
    <submittedName>
        <fullName evidence="1">Uncharacterized protein</fullName>
    </submittedName>
</protein>
<sequence length="196" mass="23064">IYNFLGGKEKPQFPKEWLVFNSSTAEIKQRFLLKPPQDMPLHHFIKDRATIPKIKTLLEQHINHGIKESFLIISTVLAVDLILKFFAFGYRDALVKRKQLLAVLKEDLKHIKEGQKVKEGLDEKRLKDLIAKTEKDCVYNKENEAILARDYVIWRKLTGLDNGIDFFHDYCDLPRDPTEWQGMIKRLKRQLGFDEK</sequence>
<evidence type="ECO:0000313" key="1">
    <source>
        <dbReference type="EMBL" id="GAF77622.1"/>
    </source>
</evidence>